<dbReference type="KEGG" id="acad:UA74_09195"/>
<feature type="region of interest" description="Disordered" evidence="1">
    <location>
        <begin position="88"/>
        <end position="126"/>
    </location>
</feature>
<feature type="compositionally biased region" description="Low complexity" evidence="1">
    <location>
        <begin position="94"/>
        <end position="108"/>
    </location>
</feature>
<evidence type="ECO:0000256" key="1">
    <source>
        <dbReference type="SAM" id="MobiDB-lite"/>
    </source>
</evidence>
<dbReference type="AlphaFoldDB" id="A0AAC9L9Y1"/>
<feature type="transmembrane region" description="Helical" evidence="2">
    <location>
        <begin position="65"/>
        <end position="86"/>
    </location>
</feature>
<evidence type="ECO:0000313" key="4">
    <source>
        <dbReference type="EMBL" id="APU13903.1"/>
    </source>
</evidence>
<dbReference type="Proteomes" id="UP000185511">
    <property type="component" value="Chromosome"/>
</dbReference>
<keyword evidence="2" id="KW-1133">Transmembrane helix</keyword>
<evidence type="ECO:0000259" key="3">
    <source>
        <dbReference type="Pfam" id="PF26056"/>
    </source>
</evidence>
<feature type="compositionally biased region" description="Polar residues" evidence="1">
    <location>
        <begin position="109"/>
        <end position="119"/>
    </location>
</feature>
<gene>
    <name evidence="4" type="ORF">UA74_09195</name>
</gene>
<keyword evidence="2" id="KW-0812">Transmembrane</keyword>
<evidence type="ECO:0000256" key="2">
    <source>
        <dbReference type="SAM" id="Phobius"/>
    </source>
</evidence>
<protein>
    <recommendedName>
        <fullName evidence="3">DUF8017 domain-containing protein</fullName>
    </recommendedName>
</protein>
<keyword evidence="5" id="KW-1185">Reference proteome</keyword>
<dbReference type="InterPro" id="IPR058330">
    <property type="entry name" value="DUF8017"/>
</dbReference>
<feature type="compositionally biased region" description="Polar residues" evidence="1">
    <location>
        <begin position="1"/>
        <end position="12"/>
    </location>
</feature>
<dbReference type="Pfam" id="PF26056">
    <property type="entry name" value="DUF8017"/>
    <property type="match status" value="1"/>
</dbReference>
<dbReference type="EMBL" id="CP016076">
    <property type="protein sequence ID" value="APU13903.1"/>
    <property type="molecule type" value="Genomic_DNA"/>
</dbReference>
<proteinExistence type="predicted"/>
<evidence type="ECO:0000313" key="5">
    <source>
        <dbReference type="Proteomes" id="UP000185511"/>
    </source>
</evidence>
<organism evidence="4 5">
    <name type="scientific">Actinoalloteichus fjordicus</name>
    <dbReference type="NCBI Taxonomy" id="1612552"/>
    <lineage>
        <taxon>Bacteria</taxon>
        <taxon>Bacillati</taxon>
        <taxon>Actinomycetota</taxon>
        <taxon>Actinomycetes</taxon>
        <taxon>Pseudonocardiales</taxon>
        <taxon>Pseudonocardiaceae</taxon>
        <taxon>Actinoalloteichus</taxon>
    </lineage>
</organism>
<feature type="region of interest" description="Disordered" evidence="1">
    <location>
        <begin position="1"/>
        <end position="60"/>
    </location>
</feature>
<reference evidence="5" key="1">
    <citation type="submission" date="2016-06" db="EMBL/GenBank/DDBJ databases">
        <title>Complete genome sequence of Actinoalloteichus fjordicus DSM 46855 (=ADI127-17), type strain of the new species Actinoalloteichus fjordicus.</title>
        <authorList>
            <person name="Ruckert C."/>
            <person name="Nouioui I."/>
            <person name="Willmese J."/>
            <person name="van Wezel G."/>
            <person name="Klenk H.-P."/>
            <person name="Kalinowski J."/>
            <person name="Zotchev S.B."/>
        </authorList>
    </citation>
    <scope>NUCLEOTIDE SEQUENCE [LARGE SCALE GENOMIC DNA]</scope>
    <source>
        <strain evidence="5">ADI127-7</strain>
    </source>
</reference>
<feature type="domain" description="DUF8017" evidence="3">
    <location>
        <begin position="125"/>
        <end position="302"/>
    </location>
</feature>
<feature type="compositionally biased region" description="Gly residues" evidence="1">
    <location>
        <begin position="33"/>
        <end position="51"/>
    </location>
</feature>
<keyword evidence="2" id="KW-0472">Membrane</keyword>
<name>A0AAC9L9Y1_9PSEU</name>
<dbReference type="RefSeq" id="WP_075739892.1">
    <property type="nucleotide sequence ID" value="NZ_CP016076.1"/>
</dbReference>
<accession>A0AAC9L9Y1</accession>
<sequence>MTSWSHAGQSPDDSGAHGKGGYPASGSFPAQGPGAGPTGSYGGLGVYGASGGEPPRSGPGRGRGLLIGGLSVLLVAVVTTTIVLLVNGGGRGSTPAADQTATQDTPTPISETAASQETADSPAEPPHVLGWQVIHTERGALYDVPRDWELSEQNISYGDVAQDGISLESATTLERNTCAPGFLRASAGVTVLAEPDLAAAATDTARRLAESAYSSQETPAEVEVGDPESITLAADTAAQYVQATATVSDPAECGSPAGSIHVVTIPTTDGNGALALAAVGDQQVDNSITPEDMRRIIESFRPPMQG</sequence>